<dbReference type="GO" id="GO:0007169">
    <property type="term" value="P:cell surface receptor protein tyrosine kinase signaling pathway"/>
    <property type="evidence" value="ECO:0007669"/>
    <property type="project" value="UniProtKB-ARBA"/>
</dbReference>
<comment type="similarity">
    <text evidence="2">Belongs to the GDNFR family.</text>
</comment>
<evidence type="ECO:0000256" key="1">
    <source>
        <dbReference type="ARBA" id="ARBA00004236"/>
    </source>
</evidence>
<evidence type="ECO:0000256" key="9">
    <source>
        <dbReference type="SAM" id="SignalP"/>
    </source>
</evidence>
<dbReference type="GO" id="GO:0009897">
    <property type="term" value="C:external side of plasma membrane"/>
    <property type="evidence" value="ECO:0007669"/>
    <property type="project" value="TreeGrafter"/>
</dbReference>
<dbReference type="STRING" id="8030.ENSSSAP00000113999"/>
<keyword evidence="3" id="KW-1003">Cell membrane</keyword>
<evidence type="ECO:0000256" key="7">
    <source>
        <dbReference type="ARBA" id="ARBA00023180"/>
    </source>
</evidence>
<dbReference type="KEGG" id="sasa:106589804"/>
<dbReference type="Proteomes" id="UP001652741">
    <property type="component" value="Chromosome ssa28"/>
</dbReference>
<feature type="signal peptide" evidence="9">
    <location>
        <begin position="1"/>
        <end position="22"/>
    </location>
</feature>
<evidence type="ECO:0000256" key="2">
    <source>
        <dbReference type="ARBA" id="ARBA00005961"/>
    </source>
</evidence>
<feature type="domain" description="GDNF/GAS1" evidence="10">
    <location>
        <begin position="360"/>
        <end position="456"/>
    </location>
</feature>
<dbReference type="InterPro" id="IPR016017">
    <property type="entry name" value="GDNF/GAS1"/>
</dbReference>
<feature type="transmembrane region" description="Helical" evidence="8">
    <location>
        <begin position="488"/>
        <end position="509"/>
    </location>
</feature>
<feature type="domain" description="GDNF/GAS1" evidence="10">
    <location>
        <begin position="136"/>
        <end position="212"/>
    </location>
</feature>
<keyword evidence="11" id="KW-1185">Reference proteome</keyword>
<dbReference type="OMA" id="PLVECRC"/>
<dbReference type="AlphaFoldDB" id="A0A1S3Q6M2"/>
<dbReference type="PANTHER" id="PTHR10269">
    <property type="entry name" value="GDNF RECEPTOR ALPHA"/>
    <property type="match status" value="1"/>
</dbReference>
<keyword evidence="7" id="KW-0325">Glycoprotein</keyword>
<dbReference type="GO" id="GO:0038023">
    <property type="term" value="F:signaling receptor activity"/>
    <property type="evidence" value="ECO:0007669"/>
    <property type="project" value="InterPro"/>
</dbReference>
<dbReference type="GO" id="GO:0043235">
    <property type="term" value="C:receptor complex"/>
    <property type="evidence" value="ECO:0007669"/>
    <property type="project" value="TreeGrafter"/>
</dbReference>
<dbReference type="InterPro" id="IPR003438">
    <property type="entry name" value="GDNF_rcpt"/>
</dbReference>
<reference evidence="12" key="1">
    <citation type="submission" date="2025-08" db="UniProtKB">
        <authorList>
            <consortium name="RefSeq"/>
        </authorList>
    </citation>
    <scope>IDENTIFICATION</scope>
</reference>
<evidence type="ECO:0000313" key="12">
    <source>
        <dbReference type="RefSeq" id="XP_014035628.1"/>
    </source>
</evidence>
<organism evidence="11 12">
    <name type="scientific">Salmo salar</name>
    <name type="common">Atlantic salmon</name>
    <dbReference type="NCBI Taxonomy" id="8030"/>
    <lineage>
        <taxon>Eukaryota</taxon>
        <taxon>Metazoa</taxon>
        <taxon>Chordata</taxon>
        <taxon>Craniata</taxon>
        <taxon>Vertebrata</taxon>
        <taxon>Euteleostomi</taxon>
        <taxon>Actinopterygii</taxon>
        <taxon>Neopterygii</taxon>
        <taxon>Teleostei</taxon>
        <taxon>Protacanthopterygii</taxon>
        <taxon>Salmoniformes</taxon>
        <taxon>Salmonidae</taxon>
        <taxon>Salmoninae</taxon>
        <taxon>Salmo</taxon>
    </lineage>
</organism>
<name>A0A1S3Q6M2_SALSA</name>
<dbReference type="GO" id="GO:0007399">
    <property type="term" value="P:nervous system development"/>
    <property type="evidence" value="ECO:0007669"/>
    <property type="project" value="TreeGrafter"/>
</dbReference>
<evidence type="ECO:0000256" key="8">
    <source>
        <dbReference type="SAM" id="Phobius"/>
    </source>
</evidence>
<keyword evidence="8" id="KW-0812">Transmembrane</keyword>
<protein>
    <submittedName>
        <fullName evidence="12">GDNF family receptor alpha-like isoform X1</fullName>
    </submittedName>
</protein>
<dbReference type="SUPFAM" id="SSF110035">
    <property type="entry name" value="GDNF receptor-like"/>
    <property type="match status" value="3"/>
</dbReference>
<proteinExistence type="inferred from homology"/>
<keyword evidence="5 8" id="KW-0472">Membrane</keyword>
<evidence type="ECO:0000256" key="3">
    <source>
        <dbReference type="ARBA" id="ARBA00022475"/>
    </source>
</evidence>
<keyword evidence="8" id="KW-1133">Transmembrane helix</keyword>
<evidence type="ECO:0000256" key="4">
    <source>
        <dbReference type="ARBA" id="ARBA00022729"/>
    </source>
</evidence>
<dbReference type="RefSeq" id="XP_014035628.1">
    <property type="nucleotide sequence ID" value="XM_014180153.2"/>
</dbReference>
<feature type="domain" description="GDNF/GAS1" evidence="10">
    <location>
        <begin position="271"/>
        <end position="348"/>
    </location>
</feature>
<keyword evidence="6" id="KW-0675">Receptor</keyword>
<dbReference type="Pfam" id="PF02351">
    <property type="entry name" value="GDNF"/>
    <property type="match status" value="2"/>
</dbReference>
<comment type="subcellular location">
    <subcellularLocation>
        <location evidence="1">Cell membrane</location>
    </subcellularLocation>
</comment>
<dbReference type="Bgee" id="ENSSSAG00000079295">
    <property type="expression patterns" value="Expressed in pituitary gland and 8 other cell types or tissues"/>
</dbReference>
<evidence type="ECO:0000313" key="11">
    <source>
        <dbReference type="Proteomes" id="UP001652741"/>
    </source>
</evidence>
<dbReference type="OrthoDB" id="8735237at2759"/>
<dbReference type="PANTHER" id="PTHR10269:SF1">
    <property type="entry name" value="GDNF FAMILY RECEPTOR ALPHA-LIKE"/>
    <property type="match status" value="1"/>
</dbReference>
<evidence type="ECO:0000256" key="6">
    <source>
        <dbReference type="ARBA" id="ARBA00023170"/>
    </source>
</evidence>
<evidence type="ECO:0000259" key="10">
    <source>
        <dbReference type="SMART" id="SM00907"/>
    </source>
</evidence>
<dbReference type="PaxDb" id="8030-ENSSSAP00000113999"/>
<keyword evidence="4 9" id="KW-0732">Signal</keyword>
<gene>
    <name evidence="12" type="primary">gfral</name>
</gene>
<dbReference type="InterPro" id="IPR037193">
    <property type="entry name" value="GDNF_alpha"/>
</dbReference>
<accession>A0A1S3Q6M2</accession>
<evidence type="ECO:0000256" key="5">
    <source>
        <dbReference type="ARBA" id="ARBA00023136"/>
    </source>
</evidence>
<dbReference type="SMART" id="SM00907">
    <property type="entry name" value="GDNF"/>
    <property type="match status" value="3"/>
</dbReference>
<sequence>MPRTTGVKTAAVIVILVYQITSTGISSRSTGCLAFMETCISESAFCEKSSLRNICNPKDGSCQIKVSKVCNMTIHSIVDQYPTVRGCLCAWEEPCTSLELLTSQCLPETDGQALSSSVRPRWNPMEEQSITTRDSCLSALHSCQKSHHCALVYKKLKDSCQKRKKQCNSSSSQGHCLSLWMELQSTSLSNCTCALSRRKCQRIWSVVNNNSCIQNALEALASTGLHDLKDRSNTRKKLIGNVHIAQQKKSSTVDWKSSSLKEYVHDIDGSCLQQMTICLHDDVCNRRMVPLVQTCSAKQCNSTHCRQVTQQLYAGLPYNIAEMFVLCECDPGDPDCLHMKEGLHSGTCGEHLEDARTQICLEIFDNCLGEVLCRNRLEALLSNCWETEDTPCSDLAMDECTSLLDPALILGGDAKCRMALIATMGTTLQHPCTCDGLHNKDLFKCNMMREVLHNRTHFMSPVKKESTPYVPPPMSESGSGYEWLSDQLLYVFAYILLVAVVLLGVMIVFHIRTHRGNEKPQFHPPDKNCVVIF</sequence>
<feature type="chain" id="PRO_5010373607" evidence="9">
    <location>
        <begin position="23"/>
        <end position="533"/>
    </location>
</feature>